<dbReference type="NCBIfam" id="TIGR00765">
    <property type="entry name" value="yihY_not_rbn"/>
    <property type="match status" value="1"/>
</dbReference>
<dbReference type="AlphaFoldDB" id="A0A5C6UMY8"/>
<protein>
    <submittedName>
        <fullName evidence="8">YihY/virulence factor BrkB family protein</fullName>
    </submittedName>
</protein>
<dbReference type="PANTHER" id="PTHR30213:SF0">
    <property type="entry name" value="UPF0761 MEMBRANE PROTEIN YIHY"/>
    <property type="match status" value="1"/>
</dbReference>
<dbReference type="RefSeq" id="WP_147122505.1">
    <property type="nucleotide sequence ID" value="NZ_VOPY01000001.1"/>
</dbReference>
<sequence>MRLIMRQGYRKVAPGSRFFTVTKRVLVGTYFDGFIHAGNLAYMALIALFPFFILATALLSAFGQTTGGSDAINAVFSTMPPSVAETLAGPVKEVLAARTGALLWLGALVALWTVGSLIETIRDILRRAYGTKFSKTFWHYRLYSIGIMVAAVFLLMLSFAAQVLLTGIDQFFSLVLPDRVDAYFQILLSRGVSALGLFVALYLLFYSLTPKKYRIRGCPKWPGALATTIWWVAVTLALPPLLRGLLAYDLTYGSLAGVMVALFFFYLVGLGVVIGAELNAALAESPEEREDRVGQDDNRTRKTGETE</sequence>
<dbReference type="OrthoDB" id="9781030at2"/>
<evidence type="ECO:0000313" key="8">
    <source>
        <dbReference type="EMBL" id="TXC74407.1"/>
    </source>
</evidence>
<feature type="region of interest" description="Disordered" evidence="6">
    <location>
        <begin position="285"/>
        <end position="307"/>
    </location>
</feature>
<dbReference type="GO" id="GO:0005886">
    <property type="term" value="C:plasma membrane"/>
    <property type="evidence" value="ECO:0007669"/>
    <property type="project" value="UniProtKB-SubCell"/>
</dbReference>
<dbReference type="EMBL" id="VOPY01000001">
    <property type="protein sequence ID" value="TXC74407.1"/>
    <property type="molecule type" value="Genomic_DNA"/>
</dbReference>
<dbReference type="Pfam" id="PF03631">
    <property type="entry name" value="Virul_fac_BrkB"/>
    <property type="match status" value="1"/>
</dbReference>
<organism evidence="8 9">
    <name type="scientific">Flavisphingopyxis soli</name>
    <dbReference type="NCBI Taxonomy" id="2601267"/>
    <lineage>
        <taxon>Bacteria</taxon>
        <taxon>Pseudomonadati</taxon>
        <taxon>Pseudomonadota</taxon>
        <taxon>Alphaproteobacteria</taxon>
        <taxon>Sphingomonadales</taxon>
        <taxon>Sphingopyxidaceae</taxon>
        <taxon>Flavisphingopyxis</taxon>
    </lineage>
</organism>
<evidence type="ECO:0000313" key="9">
    <source>
        <dbReference type="Proteomes" id="UP000321129"/>
    </source>
</evidence>
<evidence type="ECO:0000256" key="1">
    <source>
        <dbReference type="ARBA" id="ARBA00004651"/>
    </source>
</evidence>
<evidence type="ECO:0000256" key="5">
    <source>
        <dbReference type="ARBA" id="ARBA00023136"/>
    </source>
</evidence>
<evidence type="ECO:0000256" key="6">
    <source>
        <dbReference type="SAM" id="MobiDB-lite"/>
    </source>
</evidence>
<feature type="transmembrane region" description="Helical" evidence="7">
    <location>
        <begin position="254"/>
        <end position="276"/>
    </location>
</feature>
<proteinExistence type="predicted"/>
<feature type="transmembrane region" description="Helical" evidence="7">
    <location>
        <begin position="101"/>
        <end position="121"/>
    </location>
</feature>
<dbReference type="PIRSF" id="PIRSF035875">
    <property type="entry name" value="RNase_BN"/>
    <property type="match status" value="1"/>
</dbReference>
<dbReference type="InterPro" id="IPR017039">
    <property type="entry name" value="Virul_fac_BrkB"/>
</dbReference>
<name>A0A5C6UMY8_9SPHN</name>
<gene>
    <name evidence="8" type="ORF">FSZ31_02395</name>
</gene>
<evidence type="ECO:0000256" key="4">
    <source>
        <dbReference type="ARBA" id="ARBA00022989"/>
    </source>
</evidence>
<dbReference type="PANTHER" id="PTHR30213">
    <property type="entry name" value="INNER MEMBRANE PROTEIN YHJD"/>
    <property type="match status" value="1"/>
</dbReference>
<feature type="transmembrane region" description="Helical" evidence="7">
    <location>
        <begin position="142"/>
        <end position="164"/>
    </location>
</feature>
<reference evidence="8 9" key="1">
    <citation type="submission" date="2019-08" db="EMBL/GenBank/DDBJ databases">
        <title>Sphingorhabdus soil sp. nov., isolated from arctic soil.</title>
        <authorList>
            <person name="Liu Y."/>
        </authorList>
    </citation>
    <scope>NUCLEOTIDE SEQUENCE [LARGE SCALE GENOMIC DNA]</scope>
    <source>
        <strain evidence="8 9">D-2Q-5-6</strain>
    </source>
</reference>
<feature type="compositionally biased region" description="Basic and acidic residues" evidence="6">
    <location>
        <begin position="289"/>
        <end position="307"/>
    </location>
</feature>
<feature type="transmembrane region" description="Helical" evidence="7">
    <location>
        <begin position="184"/>
        <end position="209"/>
    </location>
</feature>
<evidence type="ECO:0000256" key="3">
    <source>
        <dbReference type="ARBA" id="ARBA00022692"/>
    </source>
</evidence>
<evidence type="ECO:0000256" key="7">
    <source>
        <dbReference type="SAM" id="Phobius"/>
    </source>
</evidence>
<keyword evidence="2" id="KW-1003">Cell membrane</keyword>
<keyword evidence="4 7" id="KW-1133">Transmembrane helix</keyword>
<feature type="transmembrane region" description="Helical" evidence="7">
    <location>
        <begin position="221"/>
        <end position="242"/>
    </location>
</feature>
<feature type="transmembrane region" description="Helical" evidence="7">
    <location>
        <begin position="40"/>
        <end position="62"/>
    </location>
</feature>
<dbReference type="Proteomes" id="UP000321129">
    <property type="component" value="Unassembled WGS sequence"/>
</dbReference>
<comment type="caution">
    <text evidence="8">The sequence shown here is derived from an EMBL/GenBank/DDBJ whole genome shotgun (WGS) entry which is preliminary data.</text>
</comment>
<comment type="subcellular location">
    <subcellularLocation>
        <location evidence="1">Cell membrane</location>
        <topology evidence="1">Multi-pass membrane protein</topology>
    </subcellularLocation>
</comment>
<evidence type="ECO:0000256" key="2">
    <source>
        <dbReference type="ARBA" id="ARBA00022475"/>
    </source>
</evidence>
<keyword evidence="9" id="KW-1185">Reference proteome</keyword>
<keyword evidence="3 7" id="KW-0812">Transmembrane</keyword>
<accession>A0A5C6UMY8</accession>
<keyword evidence="5 7" id="KW-0472">Membrane</keyword>